<evidence type="ECO:0000313" key="7">
    <source>
        <dbReference type="Proteomes" id="UP001240171"/>
    </source>
</evidence>
<dbReference type="Proteomes" id="UP001240171">
    <property type="component" value="Unassembled WGS sequence"/>
</dbReference>
<gene>
    <name evidence="6" type="ORF">Q5741_03045</name>
</gene>
<organism evidence="6 7">
    <name type="scientific">Paenibacillus lacisoli</name>
    <dbReference type="NCBI Taxonomy" id="3064525"/>
    <lineage>
        <taxon>Bacteria</taxon>
        <taxon>Bacillati</taxon>
        <taxon>Bacillota</taxon>
        <taxon>Bacilli</taxon>
        <taxon>Bacillales</taxon>
        <taxon>Paenibacillaceae</taxon>
        <taxon>Paenibacillus</taxon>
    </lineage>
</organism>
<dbReference type="Pfam" id="PF01258">
    <property type="entry name" value="zf-dskA_traR"/>
    <property type="match status" value="1"/>
</dbReference>
<evidence type="ECO:0000313" key="6">
    <source>
        <dbReference type="EMBL" id="MDO7905386.1"/>
    </source>
</evidence>
<dbReference type="PANTHER" id="PTHR33823:SF4">
    <property type="entry name" value="GENERAL STRESS PROTEIN 16O"/>
    <property type="match status" value="1"/>
</dbReference>
<evidence type="ECO:0000256" key="4">
    <source>
        <dbReference type="PROSITE-ProRule" id="PRU00510"/>
    </source>
</evidence>
<dbReference type="EMBL" id="JAUQTB010000001">
    <property type="protein sequence ID" value="MDO7905386.1"/>
    <property type="molecule type" value="Genomic_DNA"/>
</dbReference>
<evidence type="ECO:0000256" key="2">
    <source>
        <dbReference type="ARBA" id="ARBA00022771"/>
    </source>
</evidence>
<dbReference type="RefSeq" id="WP_305022554.1">
    <property type="nucleotide sequence ID" value="NZ_JAUQTB010000001.1"/>
</dbReference>
<accession>A0ABT9C827</accession>
<dbReference type="InterPro" id="IPR037187">
    <property type="entry name" value="DnaK_N"/>
</dbReference>
<feature type="zinc finger region" description="dksA C4-type" evidence="4">
    <location>
        <begin position="95"/>
        <end position="119"/>
    </location>
</feature>
<proteinExistence type="predicted"/>
<evidence type="ECO:0000256" key="1">
    <source>
        <dbReference type="ARBA" id="ARBA00022723"/>
    </source>
</evidence>
<keyword evidence="2" id="KW-0863">Zinc-finger</keyword>
<keyword evidence="7" id="KW-1185">Reference proteome</keyword>
<dbReference type="SUPFAM" id="SSF109635">
    <property type="entry name" value="DnaK suppressor protein DksA, alpha-hairpin domain"/>
    <property type="match status" value="1"/>
</dbReference>
<dbReference type="PROSITE" id="PS51128">
    <property type="entry name" value="ZF_DKSA_2"/>
    <property type="match status" value="1"/>
</dbReference>
<comment type="caution">
    <text evidence="6">The sequence shown here is derived from an EMBL/GenBank/DDBJ whole genome shotgun (WGS) entry which is preliminary data.</text>
</comment>
<keyword evidence="1" id="KW-0479">Metal-binding</keyword>
<reference evidence="6 7" key="1">
    <citation type="submission" date="2023-07" db="EMBL/GenBank/DDBJ databases">
        <title>Paenibacillus sp. JX-17 nov. isolated from soil.</title>
        <authorList>
            <person name="Wan Y."/>
            <person name="Liu B."/>
        </authorList>
    </citation>
    <scope>NUCLEOTIDE SEQUENCE [LARGE SCALE GENOMIC DNA]</scope>
    <source>
        <strain evidence="6 7">JX-17</strain>
    </source>
</reference>
<keyword evidence="3" id="KW-0862">Zinc</keyword>
<protein>
    <submittedName>
        <fullName evidence="6">TraR/DksA C4-type zinc finger protein</fullName>
    </submittedName>
</protein>
<dbReference type="InterPro" id="IPR000962">
    <property type="entry name" value="Znf_DskA_TraR"/>
</dbReference>
<dbReference type="PANTHER" id="PTHR33823">
    <property type="entry name" value="RNA POLYMERASE-BINDING TRANSCRIPTION FACTOR DKSA-RELATED"/>
    <property type="match status" value="1"/>
</dbReference>
<dbReference type="InterPro" id="IPR014240">
    <property type="entry name" value="YteA"/>
</dbReference>
<name>A0ABT9C827_9BACL</name>
<evidence type="ECO:0000256" key="3">
    <source>
        <dbReference type="ARBA" id="ARBA00022833"/>
    </source>
</evidence>
<dbReference type="Gene3D" id="1.20.120.910">
    <property type="entry name" value="DksA, coiled-coil domain"/>
    <property type="match status" value="1"/>
</dbReference>
<dbReference type="NCBIfam" id="TIGR02890">
    <property type="entry name" value="bacill_yteA"/>
    <property type="match status" value="1"/>
</dbReference>
<sequence>MSHLTTQQLAELKADLESMREGIKERLHNSENYGLSDSLRFQTGELSPIDNHPGDLATELYDREKDISLNEHDEFMLERVESALHNIEQGTYGICVKTHQPIPFERLKAVPYTIYTKESSPETVVSNNRPVEEEFLAPAFGRTNLDEHDSQNGFDGEDAWQIVESWGTSNTPAMAEGNEIDSYDVMYQEAFEEMDGFVEPYESFVANDLYGDQVTVYRNRQYRHYLESGEGMGLLEPDYASPDLDSTDTE</sequence>
<feature type="domain" description="Zinc finger DksA/TraR C4-type" evidence="5">
    <location>
        <begin position="90"/>
        <end position="117"/>
    </location>
</feature>
<evidence type="ECO:0000259" key="5">
    <source>
        <dbReference type="Pfam" id="PF01258"/>
    </source>
</evidence>